<evidence type="ECO:0000313" key="1">
    <source>
        <dbReference type="EMBL" id="AWB26094.1"/>
    </source>
</evidence>
<dbReference type="KEGG" id="mee:DA075_35095"/>
<accession>A0A2R4WX27</accession>
<keyword evidence="2" id="KW-1185">Reference proteome</keyword>
<sequence length="80" mass="8596">MGSQKDNLLVDVAIGLAAGFVATKVTEFAQEALYRPMPESVKQAEEAVRPGPPPEVAARKTMQAIGHPLGQQKLKLRASR</sequence>
<name>A0A2R4WX27_9HYPH</name>
<dbReference type="RefSeq" id="WP_099957655.1">
    <property type="nucleotide sequence ID" value="NZ_CP028845.1"/>
</dbReference>
<dbReference type="OrthoDB" id="4774491at2"/>
<dbReference type="AlphaFoldDB" id="A0A2R4WX27"/>
<dbReference type="EMBL" id="CP028845">
    <property type="protein sequence ID" value="AWB26094.1"/>
    <property type="molecule type" value="Genomic_DNA"/>
</dbReference>
<keyword evidence="1" id="KW-0614">Plasmid</keyword>
<geneLocation type="plasmid" evidence="1 2">
    <name>unnamed1</name>
</geneLocation>
<gene>
    <name evidence="1" type="ORF">DA075_35095</name>
</gene>
<evidence type="ECO:0000313" key="2">
    <source>
        <dbReference type="Proteomes" id="UP000244755"/>
    </source>
</evidence>
<dbReference type="Proteomes" id="UP000244755">
    <property type="component" value="Plasmid unnamed1"/>
</dbReference>
<organism evidence="1 2">
    <name type="scientific">Methylobacterium currus</name>
    <dbReference type="NCBI Taxonomy" id="2051553"/>
    <lineage>
        <taxon>Bacteria</taxon>
        <taxon>Pseudomonadati</taxon>
        <taxon>Pseudomonadota</taxon>
        <taxon>Alphaproteobacteria</taxon>
        <taxon>Hyphomicrobiales</taxon>
        <taxon>Methylobacteriaceae</taxon>
        <taxon>Methylobacterium</taxon>
    </lineage>
</organism>
<proteinExistence type="predicted"/>
<reference evidence="1 2" key="1">
    <citation type="submission" date="2018-04" db="EMBL/GenBank/DDBJ databases">
        <title>Methylobacterium sp. PR1016A genome.</title>
        <authorList>
            <person name="Park W."/>
        </authorList>
    </citation>
    <scope>NUCLEOTIDE SEQUENCE [LARGE SCALE GENOMIC DNA]</scope>
    <source>
        <strain evidence="1 2">PR1016A</strain>
        <plasmid evidence="1 2">unnamed1</plasmid>
    </source>
</reference>
<protein>
    <submittedName>
        <fullName evidence="1">Uncharacterized protein</fullName>
    </submittedName>
</protein>